<protein>
    <submittedName>
        <fullName evidence="2">Uncharacterized protein</fullName>
    </submittedName>
</protein>
<reference evidence="2 3" key="1">
    <citation type="submission" date="2019-06" db="EMBL/GenBank/DDBJ databases">
        <title>A chromosomal-level reference genome of Carpinus fangiana (Coryloideae, Betulaceae).</title>
        <authorList>
            <person name="Yang X."/>
            <person name="Wang Z."/>
            <person name="Zhang L."/>
            <person name="Hao G."/>
            <person name="Liu J."/>
            <person name="Yang Y."/>
        </authorList>
    </citation>
    <scope>NUCLEOTIDE SEQUENCE [LARGE SCALE GENOMIC DNA]</scope>
    <source>
        <strain evidence="2">Cfa_2016G</strain>
        <tissue evidence="2">Leaf</tissue>
    </source>
</reference>
<dbReference type="PANTHER" id="PTHR34358">
    <property type="entry name" value="OS03G0411600 PROTEIN"/>
    <property type="match status" value="1"/>
</dbReference>
<dbReference type="EMBL" id="CM017327">
    <property type="protein sequence ID" value="KAE8100218.1"/>
    <property type="molecule type" value="Genomic_DNA"/>
</dbReference>
<accession>A0A5N6RLK1</accession>
<organism evidence="2 3">
    <name type="scientific">Carpinus fangiana</name>
    <dbReference type="NCBI Taxonomy" id="176857"/>
    <lineage>
        <taxon>Eukaryota</taxon>
        <taxon>Viridiplantae</taxon>
        <taxon>Streptophyta</taxon>
        <taxon>Embryophyta</taxon>
        <taxon>Tracheophyta</taxon>
        <taxon>Spermatophyta</taxon>
        <taxon>Magnoliopsida</taxon>
        <taxon>eudicotyledons</taxon>
        <taxon>Gunneridae</taxon>
        <taxon>Pentapetalae</taxon>
        <taxon>rosids</taxon>
        <taxon>fabids</taxon>
        <taxon>Fagales</taxon>
        <taxon>Betulaceae</taxon>
        <taxon>Carpinus</taxon>
    </lineage>
</organism>
<evidence type="ECO:0000313" key="2">
    <source>
        <dbReference type="EMBL" id="KAE8100218.1"/>
    </source>
</evidence>
<evidence type="ECO:0000313" key="3">
    <source>
        <dbReference type="Proteomes" id="UP000327013"/>
    </source>
</evidence>
<gene>
    <name evidence="2" type="ORF">FH972_018142</name>
</gene>
<keyword evidence="3" id="KW-1185">Reference proteome</keyword>
<evidence type="ECO:0000256" key="1">
    <source>
        <dbReference type="SAM" id="MobiDB-lite"/>
    </source>
</evidence>
<sequence>MRLNDDVLPTAFPVPSSTTTVKKYSSEAGLFGRSRSCKFWALAAITLLAVWSMFTGSLTLKWSAGNLTHFSDGADSLVLDDLDILEVEEREKVVMHMWGVYTQSKSTRLPRFWQEAFEAAYEHLASDVQSVRDAAVSEIAKMSMRSLRLDPLPTPSKGSKGSRKSLKQAKKGKEVVTKVGSS</sequence>
<dbReference type="AlphaFoldDB" id="A0A5N6RLK1"/>
<dbReference type="OrthoDB" id="2020737at2759"/>
<dbReference type="InterPro" id="IPR010608">
    <property type="entry name" value="DUF1195"/>
</dbReference>
<name>A0A5N6RLK1_9ROSI</name>
<dbReference type="Proteomes" id="UP000327013">
    <property type="component" value="Chromosome 7"/>
</dbReference>
<dbReference type="Pfam" id="PF06708">
    <property type="entry name" value="DUF1195"/>
    <property type="match status" value="1"/>
</dbReference>
<dbReference type="PANTHER" id="PTHR34358:SF7">
    <property type="entry name" value="SUGAR TRANSPORTER"/>
    <property type="match status" value="1"/>
</dbReference>
<feature type="compositionally biased region" description="Basic residues" evidence="1">
    <location>
        <begin position="160"/>
        <end position="170"/>
    </location>
</feature>
<feature type="region of interest" description="Disordered" evidence="1">
    <location>
        <begin position="147"/>
        <end position="182"/>
    </location>
</feature>
<proteinExistence type="predicted"/>